<feature type="transmembrane region" description="Helical" evidence="4">
    <location>
        <begin position="234"/>
        <end position="254"/>
    </location>
</feature>
<dbReference type="Gene3D" id="3.30.565.10">
    <property type="entry name" value="Histidine kinase-like ATPase, C-terminal domain"/>
    <property type="match status" value="1"/>
</dbReference>
<dbReference type="KEGG" id="run:DR864_23475"/>
<dbReference type="Gene3D" id="1.10.287.130">
    <property type="match status" value="1"/>
</dbReference>
<dbReference type="Gene3D" id="2.60.120.260">
    <property type="entry name" value="Galactose-binding domain-like"/>
    <property type="match status" value="1"/>
</dbReference>
<accession>A0A344TPB5</accession>
<dbReference type="EMBL" id="CP030850">
    <property type="protein sequence ID" value="AXE20486.1"/>
    <property type="molecule type" value="Genomic_DNA"/>
</dbReference>
<feature type="chain" id="PRO_5017063152" description="histidine kinase" evidence="5">
    <location>
        <begin position="21"/>
        <end position="729"/>
    </location>
</feature>
<keyword evidence="4" id="KW-0812">Transmembrane</keyword>
<feature type="transmembrane region" description="Helical" evidence="4">
    <location>
        <begin position="351"/>
        <end position="368"/>
    </location>
</feature>
<feature type="transmembrane region" description="Helical" evidence="4">
    <location>
        <begin position="297"/>
        <end position="316"/>
    </location>
</feature>
<dbReference type="InterPro" id="IPR004358">
    <property type="entry name" value="Sig_transdc_His_kin-like_C"/>
</dbReference>
<dbReference type="OrthoDB" id="9806995at2"/>
<protein>
    <recommendedName>
        <fullName evidence="2">histidine kinase</fullName>
        <ecNumber evidence="2">2.7.13.3</ecNumber>
    </recommendedName>
</protein>
<evidence type="ECO:0000256" key="5">
    <source>
        <dbReference type="SAM" id="SignalP"/>
    </source>
</evidence>
<sequence length="729" mass="82281">MIKRILLAALFNLVCYSGFGQDTTVVLSKKMFSPDERLVISSINGWVFKPGNNVDWSKKSFNTSDWQHLRPADITARYADSSGLVEGWFRLRVKLDSTFFHFPLSLSKETWAAMNVYLDGKLIHSYGNTGGIGKPFEEHNPYYVLPVPVQLQPQEEHLIAIHIVDETSQLQPLMLPSLPRSGQMLSLTGAQYTTFMHQRAENNAVYTATWLFVSLLIALLLWLLSFLNLYEKKIVHLIAIVQSLISVEMLARFLLNFSLSHQELLINVLVLSLTAWTSNGFAIIALATVLRIKISRGWTFVIIGAHTLGGVLNVYVFDGALIDYYLPIQFCIFIALILLGRDHIKGASQALIVGVIVASCFAILMAFFDYNDTPYNYNLLLTGVRISFPISLVVYVSLLMKELLIDIQEQANKLVKVSEEKKQLLANQNILLEQQVQQRTAELRVSQEDLEKTLNHLKNAQEELIRQEKLASVGQLTKGIVDRILNPLNYINNFSESSSLLADELNEMLEKHQDTVPESIKEEFLSVVDLIKSSVTKIYEHGATTTRIVKDMQKLLKEKSKDFLQTDLNVFVENEAKSVYDEIKVNYPDFTVELILDLAKQPLETKILPPEFGEVIVALIDNAFYALADRRATDKVFSPQIKISTELVNDEIILKVKDNGTGVSPRDLERLCNPFFTTKPTSKGTGLGLFMSKDIIEIHKGEIKIDSEEGEFTEVTMVLPTLNKLLSEV</sequence>
<dbReference type="PROSITE" id="PS50109">
    <property type="entry name" value="HIS_KIN"/>
    <property type="match status" value="1"/>
</dbReference>
<comment type="catalytic activity">
    <reaction evidence="1">
        <text>ATP + protein L-histidine = ADP + protein N-phospho-L-histidine.</text>
        <dbReference type="EC" id="2.7.13.3"/>
    </reaction>
</comment>
<dbReference type="InterPro" id="IPR008979">
    <property type="entry name" value="Galactose-bd-like_sf"/>
</dbReference>
<keyword evidence="4" id="KW-1133">Transmembrane helix</keyword>
<feature type="transmembrane region" description="Helical" evidence="4">
    <location>
        <begin position="322"/>
        <end position="339"/>
    </location>
</feature>
<evidence type="ECO:0000259" key="6">
    <source>
        <dbReference type="PROSITE" id="PS50109"/>
    </source>
</evidence>
<dbReference type="RefSeq" id="WP_114069249.1">
    <property type="nucleotide sequence ID" value="NZ_CP030850.1"/>
</dbReference>
<evidence type="ECO:0000256" key="1">
    <source>
        <dbReference type="ARBA" id="ARBA00000085"/>
    </source>
</evidence>
<dbReference type="SMART" id="SM00387">
    <property type="entry name" value="HATPase_c"/>
    <property type="match status" value="1"/>
</dbReference>
<dbReference type="GO" id="GO:0004673">
    <property type="term" value="F:protein histidine kinase activity"/>
    <property type="evidence" value="ECO:0007669"/>
    <property type="project" value="UniProtKB-EC"/>
</dbReference>
<dbReference type="InterPro" id="IPR036890">
    <property type="entry name" value="HATPase_C_sf"/>
</dbReference>
<proteinExistence type="predicted"/>
<feature type="transmembrane region" description="Helical" evidence="4">
    <location>
        <begin position="266"/>
        <end position="290"/>
    </location>
</feature>
<keyword evidence="4" id="KW-0472">Membrane</keyword>
<dbReference type="AlphaFoldDB" id="A0A344TPB5"/>
<evidence type="ECO:0000313" key="7">
    <source>
        <dbReference type="EMBL" id="AXE20486.1"/>
    </source>
</evidence>
<feature type="transmembrane region" description="Helical" evidence="4">
    <location>
        <begin position="380"/>
        <end position="400"/>
    </location>
</feature>
<dbReference type="SUPFAM" id="SSF55874">
    <property type="entry name" value="ATPase domain of HSP90 chaperone/DNA topoisomerase II/histidine kinase"/>
    <property type="match status" value="1"/>
</dbReference>
<dbReference type="Pfam" id="PF02518">
    <property type="entry name" value="HATPase_c"/>
    <property type="match status" value="1"/>
</dbReference>
<dbReference type="Proteomes" id="UP000251993">
    <property type="component" value="Chromosome"/>
</dbReference>
<evidence type="ECO:0000313" key="8">
    <source>
        <dbReference type="Proteomes" id="UP000251993"/>
    </source>
</evidence>
<feature type="signal peptide" evidence="5">
    <location>
        <begin position="1"/>
        <end position="20"/>
    </location>
</feature>
<dbReference type="SUPFAM" id="SSF49785">
    <property type="entry name" value="Galactose-binding domain-like"/>
    <property type="match status" value="1"/>
</dbReference>
<dbReference type="PANTHER" id="PTHR43065:SF42">
    <property type="entry name" value="TWO-COMPONENT SENSOR PPRA"/>
    <property type="match status" value="1"/>
</dbReference>
<keyword evidence="5" id="KW-0732">Signal</keyword>
<dbReference type="EC" id="2.7.13.3" evidence="2"/>
<keyword evidence="3" id="KW-0175">Coiled coil</keyword>
<feature type="domain" description="Histidine kinase" evidence="6">
    <location>
        <begin position="479"/>
        <end position="723"/>
    </location>
</feature>
<dbReference type="PANTHER" id="PTHR43065">
    <property type="entry name" value="SENSOR HISTIDINE KINASE"/>
    <property type="match status" value="1"/>
</dbReference>
<dbReference type="PRINTS" id="PR00344">
    <property type="entry name" value="BCTRLSENSOR"/>
</dbReference>
<evidence type="ECO:0000256" key="3">
    <source>
        <dbReference type="SAM" id="Coils"/>
    </source>
</evidence>
<dbReference type="InterPro" id="IPR005467">
    <property type="entry name" value="His_kinase_dom"/>
</dbReference>
<name>A0A344TPB5_9BACT</name>
<gene>
    <name evidence="7" type="ORF">DR864_23475</name>
</gene>
<dbReference type="InterPro" id="IPR003594">
    <property type="entry name" value="HATPase_dom"/>
</dbReference>
<organism evidence="7 8">
    <name type="scientific">Runella rosea</name>
    <dbReference type="NCBI Taxonomy" id="2259595"/>
    <lineage>
        <taxon>Bacteria</taxon>
        <taxon>Pseudomonadati</taxon>
        <taxon>Bacteroidota</taxon>
        <taxon>Cytophagia</taxon>
        <taxon>Cytophagales</taxon>
        <taxon>Spirosomataceae</taxon>
        <taxon>Runella</taxon>
    </lineage>
</organism>
<evidence type="ECO:0000256" key="4">
    <source>
        <dbReference type="SAM" id="Phobius"/>
    </source>
</evidence>
<keyword evidence="8" id="KW-1185">Reference proteome</keyword>
<evidence type="ECO:0000256" key="2">
    <source>
        <dbReference type="ARBA" id="ARBA00012438"/>
    </source>
</evidence>
<feature type="coiled-coil region" evidence="3">
    <location>
        <begin position="400"/>
        <end position="470"/>
    </location>
</feature>
<feature type="transmembrane region" description="Helical" evidence="4">
    <location>
        <begin position="204"/>
        <end position="227"/>
    </location>
</feature>
<reference evidence="7 8" key="1">
    <citation type="submission" date="2018-07" db="EMBL/GenBank/DDBJ databases">
        <title>Genome sequencing of Runella.</title>
        <authorList>
            <person name="Baek M.-G."/>
            <person name="Yi H."/>
        </authorList>
    </citation>
    <scope>NUCLEOTIDE SEQUENCE [LARGE SCALE GENOMIC DNA]</scope>
    <source>
        <strain evidence="7 8">HYN0085</strain>
    </source>
</reference>